<evidence type="ECO:0000313" key="16">
    <source>
        <dbReference type="EMBL" id="AWI35085.1"/>
    </source>
</evidence>
<keyword evidence="5 13" id="KW-0444">Lipid biosynthesis</keyword>
<feature type="domain" description="Beta-ketoacyl-[acyl-carrier-protein] synthase III C-terminal" evidence="14">
    <location>
        <begin position="242"/>
        <end position="330"/>
    </location>
</feature>
<dbReference type="InterPro" id="IPR013751">
    <property type="entry name" value="ACP_syn_III_N"/>
</dbReference>
<evidence type="ECO:0000313" key="17">
    <source>
        <dbReference type="Proteomes" id="UP000244890"/>
    </source>
</evidence>
<feature type="domain" description="Beta-ketoacyl-[acyl-carrier-protein] synthase III N-terminal" evidence="15">
    <location>
        <begin position="111"/>
        <end position="190"/>
    </location>
</feature>
<comment type="similarity">
    <text evidence="2 13">Belongs to the thiolase-like superfamily. FabH family.</text>
</comment>
<comment type="pathway">
    <text evidence="1 13">Lipid metabolism; fatty acid biosynthesis.</text>
</comment>
<keyword evidence="8 13" id="KW-0443">Lipid metabolism</keyword>
<dbReference type="HAMAP" id="MF_01815">
    <property type="entry name" value="FabH"/>
    <property type="match status" value="1"/>
</dbReference>
<gene>
    <name evidence="13" type="primary">fabH</name>
    <name evidence="16" type="ORF">CDV25_05755</name>
</gene>
<dbReference type="PANTHER" id="PTHR34069:SF2">
    <property type="entry name" value="BETA-KETOACYL-[ACYL-CARRIER-PROTEIN] SYNTHASE III"/>
    <property type="match status" value="1"/>
</dbReference>
<evidence type="ECO:0000256" key="6">
    <source>
        <dbReference type="ARBA" id="ARBA00022679"/>
    </source>
</evidence>
<dbReference type="SUPFAM" id="SSF53901">
    <property type="entry name" value="Thiolase-like"/>
    <property type="match status" value="1"/>
</dbReference>
<evidence type="ECO:0000256" key="13">
    <source>
        <dbReference type="HAMAP-Rule" id="MF_01815"/>
    </source>
</evidence>
<comment type="subcellular location">
    <subcellularLocation>
        <location evidence="13">Cytoplasm</location>
    </subcellularLocation>
</comment>
<dbReference type="OrthoDB" id="9815506at2"/>
<dbReference type="Proteomes" id="UP000244890">
    <property type="component" value="Chromosome"/>
</dbReference>
<evidence type="ECO:0000256" key="1">
    <source>
        <dbReference type="ARBA" id="ARBA00005194"/>
    </source>
</evidence>
<comment type="function">
    <text evidence="13">Catalyzes the condensation reaction of fatty acid synthesis by the addition to an acyl acceptor of two carbons from malonyl-ACP. Catalyzes the first condensation reaction which initiates fatty acid synthesis and may therefore play a role in governing the total rate of fatty acid production. Possesses both acetoacetyl-ACP synthase and acetyl transacylase activities. Its substrate specificity determines the biosynthesis of branched-chain and/or straight-chain of fatty acids.</text>
</comment>
<feature type="active site" evidence="13">
    <location>
        <position position="258"/>
    </location>
</feature>
<evidence type="ECO:0000256" key="5">
    <source>
        <dbReference type="ARBA" id="ARBA00022516"/>
    </source>
</evidence>
<dbReference type="KEGG" id="had:CDV25_05755"/>
<evidence type="ECO:0000259" key="15">
    <source>
        <dbReference type="Pfam" id="PF08545"/>
    </source>
</evidence>
<keyword evidence="9 13" id="KW-0275">Fatty acid biosynthesis</keyword>
<dbReference type="PANTHER" id="PTHR34069">
    <property type="entry name" value="3-OXOACYL-[ACYL-CARRIER-PROTEIN] SYNTHASE 3"/>
    <property type="match status" value="1"/>
</dbReference>
<evidence type="ECO:0000256" key="9">
    <source>
        <dbReference type="ARBA" id="ARBA00023160"/>
    </source>
</evidence>
<sequence length="334" mass="36342">MEKPIYASLKSIGAYAPENIVTNYDLEKIVDTSDEWIVKRTGIKERRFAEANEATSDLATKAAKIALKRAKITPKEVDMVIVATISPDFFCMPSTACIVANKLGIVGKPAFDISAACSGFVYLLSLANAFILSKMYKNILIIGAEKISSILDMQDRNTCVLFGDGAGAALIGVTSERRKSIVDVQVSSNGEYQDFLITPGCGSRYPASQEVLEQRLQFLKMKGNETFKVAVKTLSSDVVEILEKNHLSIDDIDFFVPHQANQRIISAVGDALNIDSQKVVLTVQKYGNTSAASIPMAINEFYEEGRIKKGSKLLLDAFGGGLTWGSAILTFNGE</sequence>
<evidence type="ECO:0000256" key="8">
    <source>
        <dbReference type="ARBA" id="ARBA00023098"/>
    </source>
</evidence>
<evidence type="ECO:0000256" key="11">
    <source>
        <dbReference type="ARBA" id="ARBA00023315"/>
    </source>
</evidence>
<evidence type="ECO:0000256" key="10">
    <source>
        <dbReference type="ARBA" id="ARBA00023268"/>
    </source>
</evidence>
<dbReference type="CDD" id="cd00830">
    <property type="entry name" value="KAS_III"/>
    <property type="match status" value="1"/>
</dbReference>
<dbReference type="EMBL" id="CP021886">
    <property type="protein sequence ID" value="AWI35085.1"/>
    <property type="molecule type" value="Genomic_DNA"/>
</dbReference>
<keyword evidence="6 13" id="KW-0808">Transferase</keyword>
<feature type="active site" evidence="13">
    <location>
        <position position="117"/>
    </location>
</feature>
<dbReference type="NCBIfam" id="NF006829">
    <property type="entry name" value="PRK09352.1"/>
    <property type="match status" value="1"/>
</dbReference>
<dbReference type="InterPro" id="IPR013747">
    <property type="entry name" value="ACP_syn_III_C"/>
</dbReference>
<comment type="domain">
    <text evidence="13">The last Arg residue of the ACP-binding site is essential for the weak association between ACP/AcpP and FabH.</text>
</comment>
<accession>A0A2U8FHN4</accession>
<evidence type="ECO:0000256" key="7">
    <source>
        <dbReference type="ARBA" id="ARBA00022832"/>
    </source>
</evidence>
<evidence type="ECO:0000259" key="14">
    <source>
        <dbReference type="Pfam" id="PF08541"/>
    </source>
</evidence>
<keyword evidence="11 13" id="KW-0012">Acyltransferase</keyword>
<dbReference type="Pfam" id="PF08545">
    <property type="entry name" value="ACP_syn_III"/>
    <property type="match status" value="1"/>
</dbReference>
<name>A0A2U8FHN4_9HELI</name>
<evidence type="ECO:0000256" key="2">
    <source>
        <dbReference type="ARBA" id="ARBA00008642"/>
    </source>
</evidence>
<organism evidence="16 17">
    <name type="scientific">Helicobacter apodemus</name>
    <dbReference type="NCBI Taxonomy" id="135569"/>
    <lineage>
        <taxon>Bacteria</taxon>
        <taxon>Pseudomonadati</taxon>
        <taxon>Campylobacterota</taxon>
        <taxon>Epsilonproteobacteria</taxon>
        <taxon>Campylobacterales</taxon>
        <taxon>Helicobacteraceae</taxon>
        <taxon>Helicobacter</taxon>
    </lineage>
</organism>
<comment type="catalytic activity">
    <reaction evidence="12">
        <text>malonyl-[ACP] + acetyl-CoA + H(+) = 3-oxobutanoyl-[ACP] + CO2 + CoA</text>
        <dbReference type="Rhea" id="RHEA:12080"/>
        <dbReference type="Rhea" id="RHEA-COMP:9623"/>
        <dbReference type="Rhea" id="RHEA-COMP:9625"/>
        <dbReference type="ChEBI" id="CHEBI:15378"/>
        <dbReference type="ChEBI" id="CHEBI:16526"/>
        <dbReference type="ChEBI" id="CHEBI:57287"/>
        <dbReference type="ChEBI" id="CHEBI:57288"/>
        <dbReference type="ChEBI" id="CHEBI:78449"/>
        <dbReference type="ChEBI" id="CHEBI:78450"/>
        <dbReference type="EC" id="2.3.1.180"/>
    </reaction>
    <physiologicalReaction direction="left-to-right" evidence="12">
        <dbReference type="Rhea" id="RHEA:12081"/>
    </physiologicalReaction>
</comment>
<dbReference type="GO" id="GO:0004315">
    <property type="term" value="F:3-oxoacyl-[acyl-carrier-protein] synthase activity"/>
    <property type="evidence" value="ECO:0007669"/>
    <property type="project" value="InterPro"/>
</dbReference>
<dbReference type="NCBIfam" id="TIGR00747">
    <property type="entry name" value="fabH"/>
    <property type="match status" value="1"/>
</dbReference>
<dbReference type="Pfam" id="PF08541">
    <property type="entry name" value="ACP_syn_III_C"/>
    <property type="match status" value="1"/>
</dbReference>
<keyword evidence="4 13" id="KW-0963">Cytoplasm</keyword>
<evidence type="ECO:0000256" key="4">
    <source>
        <dbReference type="ARBA" id="ARBA00022490"/>
    </source>
</evidence>
<dbReference type="GO" id="GO:0006633">
    <property type="term" value="P:fatty acid biosynthetic process"/>
    <property type="evidence" value="ECO:0007669"/>
    <property type="project" value="UniProtKB-UniRule"/>
</dbReference>
<dbReference type="AlphaFoldDB" id="A0A2U8FHN4"/>
<comment type="subunit">
    <text evidence="13">Homodimer.</text>
</comment>
<proteinExistence type="inferred from homology"/>
<dbReference type="GO" id="GO:0044550">
    <property type="term" value="P:secondary metabolite biosynthetic process"/>
    <property type="evidence" value="ECO:0007669"/>
    <property type="project" value="TreeGrafter"/>
</dbReference>
<feature type="active site" evidence="13">
    <location>
        <position position="288"/>
    </location>
</feature>
<dbReference type="FunFam" id="3.40.47.10:FF:000004">
    <property type="entry name" value="3-oxoacyl-[acyl-carrier-protein] synthase 3"/>
    <property type="match status" value="1"/>
</dbReference>
<dbReference type="UniPathway" id="UPA00094"/>
<feature type="region of interest" description="ACP-binding" evidence="13">
    <location>
        <begin position="259"/>
        <end position="263"/>
    </location>
</feature>
<keyword evidence="10 13" id="KW-0511">Multifunctional enzyme</keyword>
<protein>
    <recommendedName>
        <fullName evidence="3 13">Beta-ketoacyl-[acyl-carrier-protein] synthase III</fullName>
        <shortName evidence="13">Beta-ketoacyl-ACP synthase III</shortName>
        <shortName evidence="13">KAS III</shortName>
        <ecNumber evidence="3 13">2.3.1.180</ecNumber>
    </recommendedName>
    <alternativeName>
        <fullName evidence="13">3-oxoacyl-[acyl-carrier-protein] synthase 3</fullName>
    </alternativeName>
    <alternativeName>
        <fullName evidence="13">3-oxoacyl-[acyl-carrier-protein] synthase III</fullName>
    </alternativeName>
</protein>
<dbReference type="GO" id="GO:0005737">
    <property type="term" value="C:cytoplasm"/>
    <property type="evidence" value="ECO:0007669"/>
    <property type="project" value="UniProtKB-SubCell"/>
</dbReference>
<dbReference type="Gene3D" id="3.40.47.10">
    <property type="match status" value="1"/>
</dbReference>
<dbReference type="GO" id="GO:0033818">
    <property type="term" value="F:beta-ketoacyl-acyl-carrier-protein synthase III activity"/>
    <property type="evidence" value="ECO:0007669"/>
    <property type="project" value="UniProtKB-UniRule"/>
</dbReference>
<dbReference type="InterPro" id="IPR016039">
    <property type="entry name" value="Thiolase-like"/>
</dbReference>
<reference evidence="16 17" key="1">
    <citation type="submission" date="2017-06" db="EMBL/GenBank/DDBJ databases">
        <title>Complete genome of Helicobacter apodemus.</title>
        <authorList>
            <person name="Cho S."/>
        </authorList>
    </citation>
    <scope>NUCLEOTIDE SEQUENCE [LARGE SCALE GENOMIC DNA]</scope>
    <source>
        <strain evidence="17">SNUVETPUB-15-01</strain>
    </source>
</reference>
<dbReference type="EC" id="2.3.1.180" evidence="3 13"/>
<dbReference type="RefSeq" id="WP_108911837.1">
    <property type="nucleotide sequence ID" value="NZ_CP021886.1"/>
</dbReference>
<evidence type="ECO:0000256" key="3">
    <source>
        <dbReference type="ARBA" id="ARBA00012333"/>
    </source>
</evidence>
<dbReference type="InterPro" id="IPR004655">
    <property type="entry name" value="FabH"/>
</dbReference>
<evidence type="ECO:0000256" key="12">
    <source>
        <dbReference type="ARBA" id="ARBA00051096"/>
    </source>
</evidence>
<keyword evidence="7 13" id="KW-0276">Fatty acid metabolism</keyword>